<dbReference type="EMBL" id="ML739355">
    <property type="protein sequence ID" value="KAE8349040.1"/>
    <property type="molecule type" value="Genomic_DNA"/>
</dbReference>
<proteinExistence type="predicted"/>
<reference evidence="2" key="1">
    <citation type="submission" date="2019-04" db="EMBL/GenBank/DDBJ databases">
        <title>Friends and foes A comparative genomics studyof 23 Aspergillus species from section Flavi.</title>
        <authorList>
            <consortium name="DOE Joint Genome Institute"/>
            <person name="Kjaerbolling I."/>
            <person name="Vesth T."/>
            <person name="Frisvad J.C."/>
            <person name="Nybo J.L."/>
            <person name="Theobald S."/>
            <person name="Kildgaard S."/>
            <person name="Isbrandt T."/>
            <person name="Kuo A."/>
            <person name="Sato A."/>
            <person name="Lyhne E.K."/>
            <person name="Kogle M.E."/>
            <person name="Wiebenga A."/>
            <person name="Kun R.S."/>
            <person name="Lubbers R.J."/>
            <person name="Makela M.R."/>
            <person name="Barry K."/>
            <person name="Chovatia M."/>
            <person name="Clum A."/>
            <person name="Daum C."/>
            <person name="Haridas S."/>
            <person name="He G."/>
            <person name="LaButti K."/>
            <person name="Lipzen A."/>
            <person name="Mondo S."/>
            <person name="Riley R."/>
            <person name="Salamov A."/>
            <person name="Simmons B.A."/>
            <person name="Magnuson J.K."/>
            <person name="Henrissat B."/>
            <person name="Mortensen U.H."/>
            <person name="Larsen T.O."/>
            <person name="Devries R.P."/>
            <person name="Grigoriev I.V."/>
            <person name="Machida M."/>
            <person name="Baker S.E."/>
            <person name="Andersen M.R."/>
        </authorList>
    </citation>
    <scope>NUCLEOTIDE SEQUENCE [LARGE SCALE GENOMIC DNA]</scope>
    <source>
        <strain evidence="2">CBS 553.77</strain>
    </source>
</reference>
<sequence>MSVKLTPYSPASQARTTPGTSIQRVGVSLVNPVKACLFTASTLTESSQVASPTERSFVQASNPPQGFLQWAYNWNPYWNFPPGHQMHTDWGAMSNAHSTLEFQASRPGLPRSGMGPQMTRAPVPNSPTENAFSYGSRRLPEGDRGSIIAPSFSGVLTQHPRRMDDTVVCSYSGSHTVIEKDTSEEREIKKSADDKMKCTSPQRFATLNFETLTMDQAIFYFGVIALEKALLPRFHLSSSRHTGHWGVKLTLYGHTLVRSHVYKSPKEAKADVCRDALRSLSVDHPEWAIPLQPNDLPATSARDWVEISRDCCMLNGLCEPEYTKYKCAQGRGYFHKVKFRGVSYFGPQDRGYRSEYDSQNAAAHLALYTWLISDSDDGHTHLRYFASNRSNGRLLELAPRASSDVGNWQTLPKRLASAALSNEGGRSHKRRKEQIENSNTLPVANCRLAPIEVHVEKEEPMWKLAPCEIIDQLQGLKSHSERLERVCQLLSLKPPEIRIERLGRRPIESVEGEYSAAAYFQDQPFLVRAGAIGRVEINGTKIEAQEACAEKVAEYLIEMVEEDTRAPNADED</sequence>
<gene>
    <name evidence="1" type="ORF">BDV28DRAFT_152261</name>
</gene>
<organism evidence="1 2">
    <name type="scientific">Aspergillus coremiiformis</name>
    <dbReference type="NCBI Taxonomy" id="138285"/>
    <lineage>
        <taxon>Eukaryota</taxon>
        <taxon>Fungi</taxon>
        <taxon>Dikarya</taxon>
        <taxon>Ascomycota</taxon>
        <taxon>Pezizomycotina</taxon>
        <taxon>Eurotiomycetes</taxon>
        <taxon>Eurotiomycetidae</taxon>
        <taxon>Eurotiales</taxon>
        <taxon>Aspergillaceae</taxon>
        <taxon>Aspergillus</taxon>
        <taxon>Aspergillus subgen. Circumdati</taxon>
    </lineage>
</organism>
<evidence type="ECO:0000313" key="2">
    <source>
        <dbReference type="Proteomes" id="UP000327118"/>
    </source>
</evidence>
<dbReference type="Proteomes" id="UP000327118">
    <property type="component" value="Unassembled WGS sequence"/>
</dbReference>
<keyword evidence="2" id="KW-1185">Reference proteome</keyword>
<dbReference type="OrthoDB" id="4469495at2759"/>
<dbReference type="AlphaFoldDB" id="A0A5N6YZ96"/>
<accession>A0A5N6YZ96</accession>
<name>A0A5N6YZ96_9EURO</name>
<protein>
    <submittedName>
        <fullName evidence="1">Uncharacterized protein</fullName>
    </submittedName>
</protein>
<evidence type="ECO:0000313" key="1">
    <source>
        <dbReference type="EMBL" id="KAE8349040.1"/>
    </source>
</evidence>